<name>A0A8E2AGR3_9APHY</name>
<dbReference type="AlphaFoldDB" id="A0A8E2AGR3"/>
<keyword evidence="1" id="KW-1133">Transmembrane helix</keyword>
<reference evidence="2 3" key="1">
    <citation type="submission" date="2016-07" db="EMBL/GenBank/DDBJ databases">
        <title>Draft genome of the white-rot fungus Obba rivulosa 3A-2.</title>
        <authorList>
            <consortium name="DOE Joint Genome Institute"/>
            <person name="Miettinen O."/>
            <person name="Riley R."/>
            <person name="Acob R."/>
            <person name="Barry K."/>
            <person name="Cullen D."/>
            <person name="De Vries R."/>
            <person name="Hainaut M."/>
            <person name="Hatakka A."/>
            <person name="Henrissat B."/>
            <person name="Hilden K."/>
            <person name="Kuo R."/>
            <person name="Labutti K."/>
            <person name="Lipzen A."/>
            <person name="Makela M.R."/>
            <person name="Sandor L."/>
            <person name="Spatafora J.W."/>
            <person name="Grigoriev I.V."/>
            <person name="Hibbett D.S."/>
        </authorList>
    </citation>
    <scope>NUCLEOTIDE SEQUENCE [LARGE SCALE GENOMIC DNA]</scope>
    <source>
        <strain evidence="2 3">3A-2</strain>
    </source>
</reference>
<keyword evidence="1" id="KW-0472">Membrane</keyword>
<sequence length="172" mass="18068">MAMHNIALLRLCWALLAACLIGFSSLLITVYTALPSSTTVVGLCISAGGMTASWIALGMSYAGDAGDLRGTWLQRELDLKIILLAINASIRAMENIAMLLSDASQVIYPAIGAQIEATLQSATELTGSAAQPTTAAEPAQSVEQPIDPHTFTTKWTEGAEQLKGFVAAVCKL</sequence>
<keyword evidence="3" id="KW-1185">Reference proteome</keyword>
<dbReference type="EMBL" id="KV722723">
    <property type="protein sequence ID" value="OCH84106.1"/>
    <property type="molecule type" value="Genomic_DNA"/>
</dbReference>
<evidence type="ECO:0000313" key="2">
    <source>
        <dbReference type="EMBL" id="OCH84106.1"/>
    </source>
</evidence>
<feature type="transmembrane region" description="Helical" evidence="1">
    <location>
        <begin position="40"/>
        <end position="62"/>
    </location>
</feature>
<evidence type="ECO:0000313" key="3">
    <source>
        <dbReference type="Proteomes" id="UP000250043"/>
    </source>
</evidence>
<keyword evidence="1" id="KW-0812">Transmembrane</keyword>
<protein>
    <submittedName>
        <fullName evidence="2">Uncharacterized protein</fullName>
    </submittedName>
</protein>
<feature type="transmembrane region" description="Helical" evidence="1">
    <location>
        <begin position="12"/>
        <end position="34"/>
    </location>
</feature>
<dbReference type="Proteomes" id="UP000250043">
    <property type="component" value="Unassembled WGS sequence"/>
</dbReference>
<proteinExistence type="predicted"/>
<accession>A0A8E2AGR3</accession>
<evidence type="ECO:0000256" key="1">
    <source>
        <dbReference type="SAM" id="Phobius"/>
    </source>
</evidence>
<organism evidence="2 3">
    <name type="scientific">Obba rivulosa</name>
    <dbReference type="NCBI Taxonomy" id="1052685"/>
    <lineage>
        <taxon>Eukaryota</taxon>
        <taxon>Fungi</taxon>
        <taxon>Dikarya</taxon>
        <taxon>Basidiomycota</taxon>
        <taxon>Agaricomycotina</taxon>
        <taxon>Agaricomycetes</taxon>
        <taxon>Polyporales</taxon>
        <taxon>Gelatoporiaceae</taxon>
        <taxon>Obba</taxon>
    </lineage>
</organism>
<gene>
    <name evidence="2" type="ORF">OBBRIDRAFT_808483</name>
</gene>